<evidence type="ECO:0000313" key="5">
    <source>
        <dbReference type="Proteomes" id="UP000181997"/>
    </source>
</evidence>
<dbReference type="PANTHER" id="PTHR40111">
    <property type="entry name" value="CEPHALOSPORIN-C DEACETYLASE"/>
    <property type="match status" value="1"/>
</dbReference>
<dbReference type="AlphaFoldDB" id="A0A0V8HFS1"/>
<proteinExistence type="predicted"/>
<reference evidence="5" key="1">
    <citation type="submission" date="2016-08" db="EMBL/GenBank/DDBJ databases">
        <authorList>
            <person name="Varghese N."/>
            <person name="Submissions Spin"/>
        </authorList>
    </citation>
    <scope>NUCLEOTIDE SEQUENCE [LARGE SCALE GENOMIC DNA]</scope>
    <source>
        <strain evidence="5">SGD-1123</strain>
    </source>
</reference>
<evidence type="ECO:0000313" key="4">
    <source>
        <dbReference type="EMBL" id="SCC22231.1"/>
    </source>
</evidence>
<evidence type="ECO:0000259" key="3">
    <source>
        <dbReference type="Pfam" id="PF05448"/>
    </source>
</evidence>
<dbReference type="EMBL" id="FMAU01000004">
    <property type="protein sequence ID" value="SCC22231.1"/>
    <property type="molecule type" value="Genomic_DNA"/>
</dbReference>
<dbReference type="InterPro" id="IPR039069">
    <property type="entry name" value="CE7"/>
</dbReference>
<keyword evidence="5" id="KW-1185">Reference proteome</keyword>
<name>A0A0V8HFS1_9BACI</name>
<dbReference type="GO" id="GO:0005976">
    <property type="term" value="P:polysaccharide metabolic process"/>
    <property type="evidence" value="ECO:0007669"/>
    <property type="project" value="TreeGrafter"/>
</dbReference>
<feature type="active site" description="Charge relay system" evidence="1">
    <location>
        <position position="319"/>
    </location>
</feature>
<feature type="active site" description="Charge relay system" evidence="1">
    <location>
        <position position="289"/>
    </location>
</feature>
<dbReference type="InterPro" id="IPR008391">
    <property type="entry name" value="AXE1_dom"/>
</dbReference>
<dbReference type="SUPFAM" id="SSF53474">
    <property type="entry name" value="alpha/beta-Hydrolases"/>
    <property type="match status" value="1"/>
</dbReference>
<dbReference type="InterPro" id="IPR029058">
    <property type="entry name" value="AB_hydrolase_fold"/>
</dbReference>
<dbReference type="Pfam" id="PF05448">
    <property type="entry name" value="AXE1"/>
    <property type="match status" value="1"/>
</dbReference>
<organism evidence="4 5">
    <name type="scientific">[Bacillus] enclensis</name>
    <dbReference type="NCBI Taxonomy" id="1402860"/>
    <lineage>
        <taxon>Bacteria</taxon>
        <taxon>Bacillati</taxon>
        <taxon>Bacillota</taxon>
        <taxon>Bacilli</taxon>
        <taxon>Bacillales</taxon>
        <taxon>Bacillaceae</taxon>
        <taxon>Rossellomorea</taxon>
    </lineage>
</organism>
<accession>A0A0V8HFS1</accession>
<feature type="active site" description="Nucleophile" evidence="1">
    <location>
        <position position="200"/>
    </location>
</feature>
<dbReference type="PANTHER" id="PTHR40111:SF1">
    <property type="entry name" value="CEPHALOSPORIN-C DEACETYLASE"/>
    <property type="match status" value="1"/>
</dbReference>
<feature type="binding site" evidence="2">
    <location>
        <position position="109"/>
    </location>
    <ligand>
        <name>substrate</name>
    </ligand>
</feature>
<evidence type="ECO:0000256" key="1">
    <source>
        <dbReference type="PIRSR" id="PIRSR639069-1"/>
    </source>
</evidence>
<protein>
    <submittedName>
        <fullName evidence="4">Cephalosporin-C deacetylase</fullName>
    </submittedName>
</protein>
<dbReference type="Proteomes" id="UP000181997">
    <property type="component" value="Unassembled WGS sequence"/>
</dbReference>
<sequence>MSWNGRFNHESGVNQMGRNVGDFPLEQLREYKPELTGRPPDFQAFWAGEKVKMESLRPNVKAARREYPVQSVEVSDLLFESWNGTPLNGIFVKPAGAEECPVLVCFHGYTGSCGLAADYLKWTALGAAVYSFDVRGQGSSPDYARYENGSRITGWMLNGILDHENYYYTNAYRDVILQLQWTRSQEALVTPSSFGVMGSSQGGGLALAAAGLGDGVDYMVSDWPFMTHFERAMDIALQGPYMEVVNYFKWNDPQGATTDKVKETLSYIDSLHFCDSITCPALMAVGLEDNVTPPSTVFAAFNHLGSVEKEIEVYPQFTHEMNGFHEEKKLAFVAKQLNKAGRDLT</sequence>
<dbReference type="GO" id="GO:0052689">
    <property type="term" value="F:carboxylic ester hydrolase activity"/>
    <property type="evidence" value="ECO:0007669"/>
    <property type="project" value="TreeGrafter"/>
</dbReference>
<gene>
    <name evidence="4" type="ORF">GA0061094_3206</name>
</gene>
<dbReference type="Gene3D" id="3.40.50.1820">
    <property type="entry name" value="alpha/beta hydrolase"/>
    <property type="match status" value="1"/>
</dbReference>
<feature type="domain" description="Acetyl xylan esterase" evidence="3">
    <location>
        <begin position="21"/>
        <end position="334"/>
    </location>
</feature>
<evidence type="ECO:0000256" key="2">
    <source>
        <dbReference type="PIRSR" id="PIRSR639069-2"/>
    </source>
</evidence>